<dbReference type="Proteomes" id="UP000028824">
    <property type="component" value="Unassembled WGS sequence"/>
</dbReference>
<dbReference type="InterPro" id="IPR050509">
    <property type="entry name" value="CoA-transferase_III"/>
</dbReference>
<dbReference type="GO" id="GO:0016740">
    <property type="term" value="F:transferase activity"/>
    <property type="evidence" value="ECO:0007669"/>
    <property type="project" value="UniProtKB-KW"/>
</dbReference>
<comment type="caution">
    <text evidence="1">The sequence shown here is derived from an EMBL/GenBank/DDBJ whole genome shotgun (WGS) entry which is preliminary data.</text>
</comment>
<dbReference type="STRING" id="1105367.CG50_06060"/>
<keyword evidence="1" id="KW-0808">Transferase</keyword>
<accession>A0A086XT68</accession>
<reference evidence="1 2" key="1">
    <citation type="submission" date="2014-03" db="EMBL/GenBank/DDBJ databases">
        <title>Genome of Paenirhodobacter enshiensis DW2-9.</title>
        <authorList>
            <person name="Wang D."/>
            <person name="Wang G."/>
        </authorList>
    </citation>
    <scope>NUCLEOTIDE SEQUENCE [LARGE SCALE GENOMIC DNA]</scope>
    <source>
        <strain evidence="1 2">DW2-9</strain>
    </source>
</reference>
<dbReference type="InterPro" id="IPR023606">
    <property type="entry name" value="CoA-Trfase_III_dom_1_sf"/>
</dbReference>
<dbReference type="eggNOG" id="COG1804">
    <property type="taxonomic scope" value="Bacteria"/>
</dbReference>
<dbReference type="InterPro" id="IPR003673">
    <property type="entry name" value="CoA-Trfase_fam_III"/>
</dbReference>
<dbReference type="OrthoDB" id="9806585at2"/>
<dbReference type="PANTHER" id="PTHR48228:SF4">
    <property type="entry name" value="BLR3030 PROTEIN"/>
    <property type="match status" value="1"/>
</dbReference>
<dbReference type="AlphaFoldDB" id="A0A086XT68"/>
<proteinExistence type="predicted"/>
<organism evidence="1 2">
    <name type="scientific">Paenirhodobacter enshiensis</name>
    <dbReference type="NCBI Taxonomy" id="1105367"/>
    <lineage>
        <taxon>Bacteria</taxon>
        <taxon>Pseudomonadati</taxon>
        <taxon>Pseudomonadota</taxon>
        <taxon>Alphaproteobacteria</taxon>
        <taxon>Rhodobacterales</taxon>
        <taxon>Rhodobacter group</taxon>
        <taxon>Paenirhodobacter</taxon>
    </lineage>
</organism>
<evidence type="ECO:0000313" key="1">
    <source>
        <dbReference type="EMBL" id="KFI25218.1"/>
    </source>
</evidence>
<dbReference type="SUPFAM" id="SSF89796">
    <property type="entry name" value="CoA-transferase family III (CaiB/BaiF)"/>
    <property type="match status" value="2"/>
</dbReference>
<sequence>MKPLFIAEIDAALGADLPAEVTVHDSAPAMLPSVFAVSDLACAAMRAAGTELAACLGAGAIALDRRLTLMWFQTSLRPQGWAVPAAWDAIAGDYRARDGWVRLHTNAAAHRAAALSVLGCAPDRTAVAEAVRDRDRDALEAAVVAAGGAAAAMHDLAGWAAHPQGRAVAQEPLIAWTDAGQAPARPRPGLRGLRVLDLTRVLAGPVATRFLAGFGAQVLRIDPPGWDEPGIVPEVTPGKRCLGLDLRRTADRARFEALLSGADVLVHGYRPGALDGLGYDAARRRSLAPALIEVTLDAYGWAGPWAGRRGFDSLVQISCGIAEAGMRRTGAARPVPLPVQALDHATGYLMAAAVLRALRRRDRTGQIASARLSLARTAALLTSAGEEEQRPDLAPETAADLAPETEATVWGPARRLRFPIRLPDGSGARWSCPAGPLRAAPPGTVWA</sequence>
<dbReference type="EMBL" id="JFZB01000026">
    <property type="protein sequence ID" value="KFI25218.1"/>
    <property type="molecule type" value="Genomic_DNA"/>
</dbReference>
<keyword evidence="2" id="KW-1185">Reference proteome</keyword>
<evidence type="ECO:0000313" key="2">
    <source>
        <dbReference type="Proteomes" id="UP000028824"/>
    </source>
</evidence>
<dbReference type="PANTHER" id="PTHR48228">
    <property type="entry name" value="SUCCINYL-COA--D-CITRAMALATE COA-TRANSFERASE"/>
    <property type="match status" value="1"/>
</dbReference>
<protein>
    <submittedName>
        <fullName evidence="1">CAIB/BAIF family CoA transferase</fullName>
    </submittedName>
</protein>
<dbReference type="Gene3D" id="3.40.50.10540">
    <property type="entry name" value="Crotonobetainyl-coa:carnitine coa-transferase, domain 1"/>
    <property type="match status" value="1"/>
</dbReference>
<name>A0A086XT68_9RHOB</name>
<gene>
    <name evidence="1" type="ORF">CG50_06060</name>
</gene>
<dbReference type="Pfam" id="PF02515">
    <property type="entry name" value="CoA_transf_3"/>
    <property type="match status" value="1"/>
</dbReference>
<dbReference type="RefSeq" id="WP_036638688.1">
    <property type="nucleotide sequence ID" value="NZ_JFZB01000026.1"/>
</dbReference>